<dbReference type="PANTHER" id="PTHR11911:SF122">
    <property type="entry name" value="GMP REDUCTASE"/>
    <property type="match status" value="1"/>
</dbReference>
<reference evidence="3" key="3">
    <citation type="journal article" date="2016" name="Gigascience">
        <title>De novo construction of an expanded transcriptome assembly for the western tarnished plant bug, Lygus hesperus.</title>
        <authorList>
            <person name="Tassone E.E."/>
            <person name="Geib S.M."/>
            <person name="Hall B."/>
            <person name="Fabrick J.A."/>
            <person name="Brent C.S."/>
            <person name="Hull J.J."/>
        </authorList>
    </citation>
    <scope>NUCLEOTIDE SEQUENCE</scope>
</reference>
<dbReference type="InterPro" id="IPR013785">
    <property type="entry name" value="Aldolase_TIM"/>
</dbReference>
<dbReference type="InterPro" id="IPR005990">
    <property type="entry name" value="IMP_DH"/>
</dbReference>
<dbReference type="EMBL" id="GBHO01027828">
    <property type="protein sequence ID" value="JAG15776.1"/>
    <property type="molecule type" value="Transcribed_RNA"/>
</dbReference>
<dbReference type="Pfam" id="PF00478">
    <property type="entry name" value="IMPDH"/>
    <property type="match status" value="1"/>
</dbReference>
<dbReference type="EMBL" id="GDHC01010449">
    <property type="protein sequence ID" value="JAQ08180.1"/>
    <property type="molecule type" value="Transcribed_RNA"/>
</dbReference>
<dbReference type="InterPro" id="IPR001093">
    <property type="entry name" value="IMP_DH_GMPRt"/>
</dbReference>
<dbReference type="SMART" id="SM01240">
    <property type="entry name" value="IMPDH"/>
    <property type="match status" value="1"/>
</dbReference>
<dbReference type="GO" id="GO:0006183">
    <property type="term" value="P:GTP biosynthetic process"/>
    <property type="evidence" value="ECO:0007669"/>
    <property type="project" value="TreeGrafter"/>
</dbReference>
<organism evidence="2">
    <name type="scientific">Lygus hesperus</name>
    <name type="common">Western plant bug</name>
    <dbReference type="NCBI Taxonomy" id="30085"/>
    <lineage>
        <taxon>Eukaryota</taxon>
        <taxon>Metazoa</taxon>
        <taxon>Ecdysozoa</taxon>
        <taxon>Arthropoda</taxon>
        <taxon>Hexapoda</taxon>
        <taxon>Insecta</taxon>
        <taxon>Pterygota</taxon>
        <taxon>Neoptera</taxon>
        <taxon>Paraneoptera</taxon>
        <taxon>Hemiptera</taxon>
        <taxon>Heteroptera</taxon>
        <taxon>Panheteroptera</taxon>
        <taxon>Cimicomorpha</taxon>
        <taxon>Miridae</taxon>
        <taxon>Mirini</taxon>
        <taxon>Lygus</taxon>
    </lineage>
</organism>
<name>A0A0A9X808_LYGHE</name>
<sequence>MLGMMLAGTDEAPGRVLVKDGRKVKIIRGMAGFGANLSKAEREHRHDEDVFNDLVPEGVEGSVPYKGPLVPIITQLIGGLRSGISYCGAHSIKEMQQKARFTRMSAAGMRESGSHDISKL</sequence>
<dbReference type="GO" id="GO:0005737">
    <property type="term" value="C:cytoplasm"/>
    <property type="evidence" value="ECO:0007669"/>
    <property type="project" value="TreeGrafter"/>
</dbReference>
<accession>A0A0A9X808</accession>
<dbReference type="SUPFAM" id="SSF51412">
    <property type="entry name" value="Inosine monophosphate dehydrogenase (IMPDH)"/>
    <property type="match status" value="1"/>
</dbReference>
<evidence type="ECO:0000313" key="3">
    <source>
        <dbReference type="EMBL" id="JAQ08180.1"/>
    </source>
</evidence>
<protein>
    <submittedName>
        <fullName evidence="2">Inosine-5'-monophosphate dehydrogenase</fullName>
    </submittedName>
</protein>
<proteinExistence type="predicted"/>
<reference evidence="2" key="2">
    <citation type="submission" date="2014-07" db="EMBL/GenBank/DDBJ databases">
        <authorList>
            <person name="Hull J."/>
        </authorList>
    </citation>
    <scope>NUCLEOTIDE SEQUENCE</scope>
</reference>
<feature type="domain" description="IMP dehydrogenase/GMP reductase" evidence="1">
    <location>
        <begin position="1"/>
        <end position="115"/>
    </location>
</feature>
<reference evidence="2" key="1">
    <citation type="journal article" date="2014" name="PLoS ONE">
        <title>Transcriptome-Based Identification of ABC Transporters in the Western Tarnished Plant Bug Lygus hesperus.</title>
        <authorList>
            <person name="Hull J.J."/>
            <person name="Chaney K."/>
            <person name="Geib S.M."/>
            <person name="Fabrick J.A."/>
            <person name="Brent C.S."/>
            <person name="Walsh D."/>
            <person name="Lavine L.C."/>
        </authorList>
    </citation>
    <scope>NUCLEOTIDE SEQUENCE</scope>
</reference>
<evidence type="ECO:0000313" key="2">
    <source>
        <dbReference type="EMBL" id="JAG15776.1"/>
    </source>
</evidence>
<dbReference type="GO" id="GO:0003938">
    <property type="term" value="F:IMP dehydrogenase activity"/>
    <property type="evidence" value="ECO:0007669"/>
    <property type="project" value="InterPro"/>
</dbReference>
<dbReference type="AlphaFoldDB" id="A0A0A9X808"/>
<dbReference type="PANTHER" id="PTHR11911">
    <property type="entry name" value="INOSINE-5-MONOPHOSPHATE DEHYDROGENASE RELATED"/>
    <property type="match status" value="1"/>
</dbReference>
<evidence type="ECO:0000259" key="1">
    <source>
        <dbReference type="Pfam" id="PF00478"/>
    </source>
</evidence>
<gene>
    <name evidence="2" type="primary">guaB_3</name>
    <name evidence="3" type="synonym">guaB_2</name>
    <name evidence="2" type="ORF">CM83_16746</name>
    <name evidence="3" type="ORF">g.273</name>
</gene>
<dbReference type="Gene3D" id="3.20.20.70">
    <property type="entry name" value="Aldolase class I"/>
    <property type="match status" value="1"/>
</dbReference>